<name>J8ZSX2_EDHAE</name>
<dbReference type="EMBL" id="AFBI03000057">
    <property type="protein sequence ID" value="EJW02763.1"/>
    <property type="molecule type" value="Genomic_DNA"/>
</dbReference>
<organism evidence="3 4">
    <name type="scientific">Edhazardia aedis (strain USNM 41457)</name>
    <name type="common">Microsporidian parasite</name>
    <dbReference type="NCBI Taxonomy" id="1003232"/>
    <lineage>
        <taxon>Eukaryota</taxon>
        <taxon>Fungi</taxon>
        <taxon>Fungi incertae sedis</taxon>
        <taxon>Microsporidia</taxon>
        <taxon>Edhazardia</taxon>
    </lineage>
</organism>
<dbReference type="VEuPathDB" id="MicrosporidiaDB:EDEG_02841"/>
<feature type="compositionally biased region" description="Basic residues" evidence="1">
    <location>
        <begin position="111"/>
        <end position="121"/>
    </location>
</feature>
<dbReference type="InParanoid" id="J8ZSX2"/>
<gene>
    <name evidence="3" type="ORF">EDEG_02841</name>
</gene>
<feature type="compositionally biased region" description="Basic and acidic residues" evidence="1">
    <location>
        <begin position="51"/>
        <end position="66"/>
    </location>
</feature>
<accession>J8ZSX2</accession>
<dbReference type="Proteomes" id="UP000003163">
    <property type="component" value="Unassembled WGS sequence"/>
</dbReference>
<evidence type="ECO:0000313" key="3">
    <source>
        <dbReference type="EMBL" id="EJW02763.1"/>
    </source>
</evidence>
<feature type="compositionally biased region" description="Polar residues" evidence="1">
    <location>
        <begin position="93"/>
        <end position="106"/>
    </location>
</feature>
<reference evidence="3 4" key="1">
    <citation type="submission" date="2011-08" db="EMBL/GenBank/DDBJ databases">
        <authorList>
            <person name="Liu Z.J."/>
            <person name="Shi F.L."/>
            <person name="Lu J.Q."/>
            <person name="Li M."/>
            <person name="Wang Z.L."/>
        </authorList>
    </citation>
    <scope>NUCLEOTIDE SEQUENCE [LARGE SCALE GENOMIC DNA]</scope>
    <source>
        <strain evidence="3 4">USNM 41457</strain>
    </source>
</reference>
<evidence type="ECO:0000256" key="2">
    <source>
        <dbReference type="SAM" id="Phobius"/>
    </source>
</evidence>
<feature type="transmembrane region" description="Helical" evidence="2">
    <location>
        <begin position="16"/>
        <end position="36"/>
    </location>
</feature>
<feature type="compositionally biased region" description="Polar residues" evidence="1">
    <location>
        <begin position="123"/>
        <end position="134"/>
    </location>
</feature>
<feature type="compositionally biased region" description="Basic and acidic residues" evidence="1">
    <location>
        <begin position="159"/>
        <end position="171"/>
    </location>
</feature>
<protein>
    <submittedName>
        <fullName evidence="3">Uncharacterized protein</fullName>
    </submittedName>
</protein>
<comment type="caution">
    <text evidence="3">The sequence shown here is derived from an EMBL/GenBank/DDBJ whole genome shotgun (WGS) entry which is preliminary data.</text>
</comment>
<keyword evidence="2" id="KW-0472">Membrane</keyword>
<keyword evidence="2" id="KW-0812">Transmembrane</keyword>
<evidence type="ECO:0000256" key="1">
    <source>
        <dbReference type="SAM" id="MobiDB-lite"/>
    </source>
</evidence>
<dbReference type="HOGENOM" id="CLU_750111_0_0_1"/>
<feature type="transmembrane region" description="Helical" evidence="2">
    <location>
        <begin position="346"/>
        <end position="364"/>
    </location>
</feature>
<keyword evidence="4" id="KW-1185">Reference proteome</keyword>
<feature type="region of interest" description="Disordered" evidence="1">
    <location>
        <begin position="45"/>
        <end position="180"/>
    </location>
</feature>
<sequence>MKMDSLQLMLPKDFKIKLGLSITASIFLGVCIFFIYKANKDCVNKNAKKGSSKDDPKTKEMPEAKSMKSKLTQTPNQISSPDNNRKNEDSIETNRNFNIVSDNTGFLRSKASSKRPARGRARANSNVNPETKNTIPPIEIDSNSDLEKLPKKMSNKYKKVSDDPEKNDKKSKNMVSTVNENIEKDVPARDASNYEGLQETSSETGGYFNLNTDKYKMKNKNDKDKSFFHKVYNIFDISSKYIAYYAKEAYNYCSNIPKNVQNYANSSSSFSTAQKKIEKSSNNQVSKIISIVNAVKTIYESSKFENTENNLENIHNNSRMSNEKALDAQKDLVETPKILYIIPIKMVAYVVGSFVFCYLAFFIYNRFLL</sequence>
<evidence type="ECO:0000313" key="4">
    <source>
        <dbReference type="Proteomes" id="UP000003163"/>
    </source>
</evidence>
<feature type="compositionally biased region" description="Polar residues" evidence="1">
    <location>
        <begin position="69"/>
        <end position="82"/>
    </location>
</feature>
<keyword evidence="2" id="KW-1133">Transmembrane helix</keyword>
<dbReference type="AlphaFoldDB" id="J8ZSX2"/>
<proteinExistence type="predicted"/>
<reference evidence="4" key="2">
    <citation type="submission" date="2015-07" db="EMBL/GenBank/DDBJ databases">
        <title>Contrasting host-pathogen interactions and genome evolution in two generalist and specialist microsporidian pathogens of mosquitoes.</title>
        <authorList>
            <consortium name="The Broad Institute Genomics Platform"/>
            <consortium name="The Broad Institute Genome Sequencing Center for Infectious Disease"/>
            <person name="Cuomo C.A."/>
            <person name="Sanscrainte N.D."/>
            <person name="Goldberg J.M."/>
            <person name="Heiman D."/>
            <person name="Young S."/>
            <person name="Zeng Q."/>
            <person name="Becnel J.J."/>
            <person name="Birren B.W."/>
        </authorList>
    </citation>
    <scope>NUCLEOTIDE SEQUENCE [LARGE SCALE GENOMIC DNA]</scope>
    <source>
        <strain evidence="4">USNM 41457</strain>
    </source>
</reference>